<keyword evidence="7" id="KW-1185">Reference proteome</keyword>
<dbReference type="Pfam" id="PF01037">
    <property type="entry name" value="AsnC_trans_reg"/>
    <property type="match status" value="1"/>
</dbReference>
<dbReference type="Gene3D" id="1.10.10.10">
    <property type="entry name" value="Winged helix-like DNA-binding domain superfamily/Winged helix DNA-binding domain"/>
    <property type="match status" value="2"/>
</dbReference>
<dbReference type="GO" id="GO:0043200">
    <property type="term" value="P:response to amino acid"/>
    <property type="evidence" value="ECO:0007669"/>
    <property type="project" value="TreeGrafter"/>
</dbReference>
<evidence type="ECO:0000259" key="4">
    <source>
        <dbReference type="Pfam" id="PF01037"/>
    </source>
</evidence>
<evidence type="ECO:0000256" key="1">
    <source>
        <dbReference type="ARBA" id="ARBA00023015"/>
    </source>
</evidence>
<evidence type="ECO:0000313" key="6">
    <source>
        <dbReference type="EMBL" id="GGL57124.1"/>
    </source>
</evidence>
<dbReference type="InterPro" id="IPR019888">
    <property type="entry name" value="Tscrpt_reg_AsnC-like"/>
</dbReference>
<dbReference type="Proteomes" id="UP000613840">
    <property type="component" value="Unassembled WGS sequence"/>
</dbReference>
<dbReference type="InterPro" id="IPR036390">
    <property type="entry name" value="WH_DNA-bd_sf"/>
</dbReference>
<dbReference type="GO" id="GO:0043565">
    <property type="term" value="F:sequence-specific DNA binding"/>
    <property type="evidence" value="ECO:0007669"/>
    <property type="project" value="InterPro"/>
</dbReference>
<organism evidence="6 7">
    <name type="scientific">Microlunatus endophyticus</name>
    <dbReference type="NCBI Taxonomy" id="1716077"/>
    <lineage>
        <taxon>Bacteria</taxon>
        <taxon>Bacillati</taxon>
        <taxon>Actinomycetota</taxon>
        <taxon>Actinomycetes</taxon>
        <taxon>Propionibacteriales</taxon>
        <taxon>Propionibacteriaceae</taxon>
        <taxon>Microlunatus</taxon>
    </lineage>
</organism>
<dbReference type="GO" id="GO:0005829">
    <property type="term" value="C:cytosol"/>
    <property type="evidence" value="ECO:0007669"/>
    <property type="project" value="TreeGrafter"/>
</dbReference>
<evidence type="ECO:0000256" key="3">
    <source>
        <dbReference type="ARBA" id="ARBA00023163"/>
    </source>
</evidence>
<dbReference type="InterPro" id="IPR000485">
    <property type="entry name" value="AsnC-type_HTH_dom"/>
</dbReference>
<dbReference type="SUPFAM" id="SSF54909">
    <property type="entry name" value="Dimeric alpha+beta barrel"/>
    <property type="match status" value="1"/>
</dbReference>
<dbReference type="EMBL" id="BMMZ01000003">
    <property type="protein sequence ID" value="GGL57124.1"/>
    <property type="molecule type" value="Genomic_DNA"/>
</dbReference>
<keyword evidence="3" id="KW-0804">Transcription</keyword>
<sequence length="342" mass="37383">MISALQIAPRAPWSDIGAALGISGITAARRWERVRREGLAWVTTAPGLVRHGAQSLAYIEVDCPPARRNTLAAELSRHPMVLTVELTTGNADVFLTTAAANLTAMSHYLLDHLSHVEGIVSTRARLATHIFAEASHWRLSGLERDAVRLLERSRDAQPGAPDDGPVEMTAQLQRIAELLNEDGRASYTALAAATGMSATSVRRYVHALLRSRTLLPRTDVAAEHTATPVQVYFFVDAPVAEYAETAKSLTKFREIRVCATLASSPGMMICAWLHTVEELHRLEVAISTRLPKVHIADRLVVLRTVKRQGRLVDSSGRATGTVPVNIWDDRLEHPAPALVSLE</sequence>
<dbReference type="SMART" id="SM00344">
    <property type="entry name" value="HTH_ASNC"/>
    <property type="match status" value="1"/>
</dbReference>
<comment type="caution">
    <text evidence="6">The sequence shown here is derived from an EMBL/GenBank/DDBJ whole genome shotgun (WGS) entry which is preliminary data.</text>
</comment>
<reference evidence="6" key="1">
    <citation type="journal article" date="2014" name="Int. J. Syst. Evol. Microbiol.">
        <title>Complete genome sequence of Corynebacterium casei LMG S-19264T (=DSM 44701T), isolated from a smear-ripened cheese.</title>
        <authorList>
            <consortium name="US DOE Joint Genome Institute (JGI-PGF)"/>
            <person name="Walter F."/>
            <person name="Albersmeier A."/>
            <person name="Kalinowski J."/>
            <person name="Ruckert C."/>
        </authorList>
    </citation>
    <scope>NUCLEOTIDE SEQUENCE</scope>
    <source>
        <strain evidence="6">CGMCC 4.7306</strain>
    </source>
</reference>
<accession>A0A917W1P0</accession>
<reference evidence="6" key="2">
    <citation type="submission" date="2020-09" db="EMBL/GenBank/DDBJ databases">
        <authorList>
            <person name="Sun Q."/>
            <person name="Zhou Y."/>
        </authorList>
    </citation>
    <scope>NUCLEOTIDE SEQUENCE</scope>
    <source>
        <strain evidence="6">CGMCC 4.7306</strain>
    </source>
</reference>
<dbReference type="InterPro" id="IPR011008">
    <property type="entry name" value="Dimeric_a/b-barrel"/>
</dbReference>
<name>A0A917W1P0_9ACTN</name>
<dbReference type="PANTHER" id="PTHR30154">
    <property type="entry name" value="LEUCINE-RESPONSIVE REGULATORY PROTEIN"/>
    <property type="match status" value="1"/>
</dbReference>
<evidence type="ECO:0000313" key="7">
    <source>
        <dbReference type="Proteomes" id="UP000613840"/>
    </source>
</evidence>
<dbReference type="AlphaFoldDB" id="A0A917W1P0"/>
<proteinExistence type="predicted"/>
<dbReference type="InterPro" id="IPR036388">
    <property type="entry name" value="WH-like_DNA-bd_sf"/>
</dbReference>
<feature type="domain" description="HTH asnC-type" evidence="5">
    <location>
        <begin position="174"/>
        <end position="203"/>
    </location>
</feature>
<dbReference type="SUPFAM" id="SSF46785">
    <property type="entry name" value="Winged helix' DNA-binding domain"/>
    <property type="match status" value="1"/>
</dbReference>
<evidence type="ECO:0000256" key="2">
    <source>
        <dbReference type="ARBA" id="ARBA00023125"/>
    </source>
</evidence>
<feature type="domain" description="Transcription regulator AsnC/Lrp ligand binding" evidence="4">
    <location>
        <begin position="59"/>
        <end position="125"/>
    </location>
</feature>
<keyword evidence="2" id="KW-0238">DNA-binding</keyword>
<gene>
    <name evidence="6" type="ORF">GCM10011575_14380</name>
</gene>
<protein>
    <submittedName>
        <fullName evidence="6">AsnC family transcriptional regulator</fullName>
    </submittedName>
</protein>
<dbReference type="Pfam" id="PF13404">
    <property type="entry name" value="HTH_AsnC-type"/>
    <property type="match status" value="1"/>
</dbReference>
<keyword evidence="1" id="KW-0805">Transcription regulation</keyword>
<dbReference type="InterPro" id="IPR019887">
    <property type="entry name" value="Tscrpt_reg_AsnC/Lrp_C"/>
</dbReference>
<dbReference type="Gene3D" id="3.30.70.920">
    <property type="match status" value="1"/>
</dbReference>
<dbReference type="PANTHER" id="PTHR30154:SF34">
    <property type="entry name" value="TRANSCRIPTIONAL REGULATOR AZLB"/>
    <property type="match status" value="1"/>
</dbReference>
<evidence type="ECO:0000259" key="5">
    <source>
        <dbReference type="Pfam" id="PF13404"/>
    </source>
</evidence>